<name>A0A654LUV3_9ARCH</name>
<keyword evidence="2" id="KW-1185">Reference proteome</keyword>
<dbReference type="Proteomes" id="UP000058925">
    <property type="component" value="Chromosome"/>
</dbReference>
<dbReference type="KEGG" id="taa:NMY3_00766"/>
<dbReference type="AlphaFoldDB" id="A0A654LUV3"/>
<gene>
    <name evidence="1" type="ORF">NMY3_00766</name>
</gene>
<accession>A0A654LUV3</accession>
<organism evidence="1 2">
    <name type="scientific">Candidatus Nitrosocosmicus oleophilus</name>
    <dbReference type="NCBI Taxonomy" id="1353260"/>
    <lineage>
        <taxon>Archaea</taxon>
        <taxon>Nitrososphaerota</taxon>
        <taxon>Nitrososphaeria</taxon>
        <taxon>Nitrososphaerales</taxon>
        <taxon>Nitrososphaeraceae</taxon>
        <taxon>Candidatus Nitrosocosmicus</taxon>
    </lineage>
</organism>
<protein>
    <submittedName>
        <fullName evidence="1">Uncharacterized protein</fullName>
    </submittedName>
</protein>
<evidence type="ECO:0000313" key="2">
    <source>
        <dbReference type="Proteomes" id="UP000058925"/>
    </source>
</evidence>
<sequence length="45" mass="5099">MTVLDLLIFAIFGVEIEFVLEFITSSRPIDFPNLSNILNFIIIIG</sequence>
<evidence type="ECO:0000313" key="1">
    <source>
        <dbReference type="EMBL" id="ALI34975.1"/>
    </source>
</evidence>
<reference evidence="2" key="1">
    <citation type="submission" date="2015-10" db="EMBL/GenBank/DDBJ databases">
        <title>Niche specialization of a soil ammonia-oxidizing archaeon, Candidatus Nitrosocosmicus oleophilus.</title>
        <authorList>
            <person name="Jung M.-Y."/>
            <person name="Rhee S.-K."/>
        </authorList>
    </citation>
    <scope>NUCLEOTIDE SEQUENCE [LARGE SCALE GENOMIC DNA]</scope>
    <source>
        <strain evidence="2">MY3</strain>
    </source>
</reference>
<proteinExistence type="predicted"/>
<dbReference type="EMBL" id="CP012850">
    <property type="protein sequence ID" value="ALI34975.1"/>
    <property type="molecule type" value="Genomic_DNA"/>
</dbReference>